<evidence type="ECO:0000313" key="1">
    <source>
        <dbReference type="EMBL" id="KAF7807604.1"/>
    </source>
</evidence>
<dbReference type="AlphaFoldDB" id="A0A834W8A5"/>
<keyword evidence="2" id="KW-1185">Reference proteome</keyword>
<accession>A0A834W8A5</accession>
<proteinExistence type="predicted"/>
<organism evidence="1 2">
    <name type="scientific">Senna tora</name>
    <dbReference type="NCBI Taxonomy" id="362788"/>
    <lineage>
        <taxon>Eukaryota</taxon>
        <taxon>Viridiplantae</taxon>
        <taxon>Streptophyta</taxon>
        <taxon>Embryophyta</taxon>
        <taxon>Tracheophyta</taxon>
        <taxon>Spermatophyta</taxon>
        <taxon>Magnoliopsida</taxon>
        <taxon>eudicotyledons</taxon>
        <taxon>Gunneridae</taxon>
        <taxon>Pentapetalae</taxon>
        <taxon>rosids</taxon>
        <taxon>fabids</taxon>
        <taxon>Fabales</taxon>
        <taxon>Fabaceae</taxon>
        <taxon>Caesalpinioideae</taxon>
        <taxon>Cassia clade</taxon>
        <taxon>Senna</taxon>
    </lineage>
</organism>
<gene>
    <name evidence="1" type="ORF">G2W53_039765</name>
</gene>
<dbReference type="EMBL" id="JAAIUW010000012">
    <property type="protein sequence ID" value="KAF7807604.1"/>
    <property type="molecule type" value="Genomic_DNA"/>
</dbReference>
<sequence length="63" mass="7275">MAVWQWRKVAEGLTLVAIGGAMERRNKNEENKVIKRRDLTLRKKQKQKEIGSHAIRDLAISCT</sequence>
<evidence type="ECO:0000313" key="2">
    <source>
        <dbReference type="Proteomes" id="UP000634136"/>
    </source>
</evidence>
<comment type="caution">
    <text evidence="1">The sequence shown here is derived from an EMBL/GenBank/DDBJ whole genome shotgun (WGS) entry which is preliminary data.</text>
</comment>
<dbReference type="Proteomes" id="UP000634136">
    <property type="component" value="Unassembled WGS sequence"/>
</dbReference>
<protein>
    <submittedName>
        <fullName evidence="1">Uncharacterized protein</fullName>
    </submittedName>
</protein>
<name>A0A834W8A5_9FABA</name>
<reference evidence="1" key="1">
    <citation type="submission" date="2020-09" db="EMBL/GenBank/DDBJ databases">
        <title>Genome-Enabled Discovery of Anthraquinone Biosynthesis in Senna tora.</title>
        <authorList>
            <person name="Kang S.-H."/>
            <person name="Pandey R.P."/>
            <person name="Lee C.-M."/>
            <person name="Sim J.-S."/>
            <person name="Jeong J.-T."/>
            <person name="Choi B.-S."/>
            <person name="Jung M."/>
            <person name="Ginzburg D."/>
            <person name="Zhao K."/>
            <person name="Won S.Y."/>
            <person name="Oh T.-J."/>
            <person name="Yu Y."/>
            <person name="Kim N.-H."/>
            <person name="Lee O.R."/>
            <person name="Lee T.-H."/>
            <person name="Bashyal P."/>
            <person name="Kim T.-S."/>
            <person name="Lee W.-H."/>
            <person name="Kawkins C."/>
            <person name="Kim C.-K."/>
            <person name="Kim J.S."/>
            <person name="Ahn B.O."/>
            <person name="Rhee S.Y."/>
            <person name="Sohng J.K."/>
        </authorList>
    </citation>
    <scope>NUCLEOTIDE SEQUENCE</scope>
    <source>
        <tissue evidence="1">Leaf</tissue>
    </source>
</reference>